<dbReference type="PANTHER" id="PTHR43229">
    <property type="entry name" value="NODULATION PROTEIN J"/>
    <property type="match status" value="1"/>
</dbReference>
<evidence type="ECO:0000256" key="3">
    <source>
        <dbReference type="ARBA" id="ARBA00022989"/>
    </source>
</evidence>
<keyword evidence="6" id="KW-1003">Cell membrane</keyword>
<comment type="similarity">
    <text evidence="6">Belongs to the ABC-2 integral membrane protein family.</text>
</comment>
<reference evidence="9" key="1">
    <citation type="submission" date="2021-10" db="EMBL/GenBank/DDBJ databases">
        <title>Streptomyces nigrumlapis sp.nov.,an antimicrobial producing actinobacterium isolated from Black Gobi rocks.</title>
        <authorList>
            <person name="Wen Y."/>
            <person name="Zhang W."/>
            <person name="Liu X.G."/>
        </authorList>
    </citation>
    <scope>NUCLEOTIDE SEQUENCE</scope>
    <source>
        <strain evidence="9">ST13-2-2</strain>
    </source>
</reference>
<feature type="transmembrane region" description="Helical" evidence="6">
    <location>
        <begin position="83"/>
        <end position="105"/>
    </location>
</feature>
<protein>
    <recommendedName>
        <fullName evidence="6">Transport permease protein</fullName>
    </recommendedName>
</protein>
<sequence>MSHTDTTSRAGTMPHAGGISDAARDSMTMLRRNLKHALRYPSMTVSVVAMPLVMLLLFNYVFGGALGSGIGGMPTGSDDYIDYVAPGIILMAATSGSLSVAVSVCSDMTEGIVNRFRTMSISRAAFLTGHVLGGVLQTLASIALVVGVALLMGFRPHAAPVEWLAAVGFLTLLVLALTWLAAAMGLVAKNVETASNMPMPLTFLPFLGSAIVPPESMPTGLRWFAEYQPFTPVIETLRGLLMGTGIGNSGIVALAWCLGLTLAGYLWARTAFDRGAKR</sequence>
<proteinExistence type="inferred from homology"/>
<feature type="region of interest" description="Disordered" evidence="7">
    <location>
        <begin position="1"/>
        <end position="20"/>
    </location>
</feature>
<evidence type="ECO:0000256" key="2">
    <source>
        <dbReference type="ARBA" id="ARBA00022692"/>
    </source>
</evidence>
<keyword evidence="6" id="KW-0813">Transport</keyword>
<feature type="transmembrane region" description="Helical" evidence="6">
    <location>
        <begin position="126"/>
        <end position="151"/>
    </location>
</feature>
<organism evidence="9 10">
    <name type="scientific">Streptomyces halobius</name>
    <dbReference type="NCBI Taxonomy" id="2879846"/>
    <lineage>
        <taxon>Bacteria</taxon>
        <taxon>Bacillati</taxon>
        <taxon>Actinomycetota</taxon>
        <taxon>Actinomycetes</taxon>
        <taxon>Kitasatosporales</taxon>
        <taxon>Streptomycetaceae</taxon>
        <taxon>Streptomyces</taxon>
    </lineage>
</organism>
<comment type="subcellular location">
    <subcellularLocation>
        <location evidence="6">Cell membrane</location>
        <topology evidence="6">Multi-pass membrane protein</topology>
    </subcellularLocation>
    <subcellularLocation>
        <location evidence="1">Membrane</location>
        <topology evidence="1">Multi-pass membrane protein</topology>
    </subcellularLocation>
</comment>
<evidence type="ECO:0000256" key="1">
    <source>
        <dbReference type="ARBA" id="ARBA00004141"/>
    </source>
</evidence>
<evidence type="ECO:0000259" key="8">
    <source>
        <dbReference type="PROSITE" id="PS51012"/>
    </source>
</evidence>
<feature type="transmembrane region" description="Helical" evidence="6">
    <location>
        <begin position="245"/>
        <end position="268"/>
    </location>
</feature>
<evidence type="ECO:0000256" key="5">
    <source>
        <dbReference type="ARBA" id="ARBA00023251"/>
    </source>
</evidence>
<feature type="compositionally biased region" description="Polar residues" evidence="7">
    <location>
        <begin position="1"/>
        <end position="10"/>
    </location>
</feature>
<gene>
    <name evidence="9" type="ORF">K9S39_23395</name>
</gene>
<dbReference type="Proteomes" id="UP000830115">
    <property type="component" value="Chromosome"/>
</dbReference>
<dbReference type="InterPro" id="IPR047817">
    <property type="entry name" value="ABC2_TM_bact-type"/>
</dbReference>
<feature type="transmembrane region" description="Helical" evidence="6">
    <location>
        <begin position="163"/>
        <end position="188"/>
    </location>
</feature>
<evidence type="ECO:0000256" key="4">
    <source>
        <dbReference type="ARBA" id="ARBA00023136"/>
    </source>
</evidence>
<keyword evidence="10" id="KW-1185">Reference proteome</keyword>
<dbReference type="InterPro" id="IPR051784">
    <property type="entry name" value="Nod_factor_ABC_transporter"/>
</dbReference>
<accession>A0ABY4MNJ6</accession>
<evidence type="ECO:0000256" key="6">
    <source>
        <dbReference type="RuleBase" id="RU361157"/>
    </source>
</evidence>
<dbReference type="EMBL" id="CP086322">
    <property type="protein sequence ID" value="UQA97891.1"/>
    <property type="molecule type" value="Genomic_DNA"/>
</dbReference>
<feature type="domain" description="ABC transmembrane type-2" evidence="8">
    <location>
        <begin position="42"/>
        <end position="275"/>
    </location>
</feature>
<evidence type="ECO:0000313" key="9">
    <source>
        <dbReference type="EMBL" id="UQA97891.1"/>
    </source>
</evidence>
<keyword evidence="5" id="KW-0046">Antibiotic resistance</keyword>
<dbReference type="PROSITE" id="PS51012">
    <property type="entry name" value="ABC_TM2"/>
    <property type="match status" value="1"/>
</dbReference>
<dbReference type="Pfam" id="PF01061">
    <property type="entry name" value="ABC2_membrane"/>
    <property type="match status" value="1"/>
</dbReference>
<dbReference type="PANTHER" id="PTHR43229:SF2">
    <property type="entry name" value="NODULATION PROTEIN J"/>
    <property type="match status" value="1"/>
</dbReference>
<dbReference type="PIRSF" id="PIRSF006648">
    <property type="entry name" value="DrrB"/>
    <property type="match status" value="1"/>
</dbReference>
<keyword evidence="2 6" id="KW-0812">Transmembrane</keyword>
<dbReference type="InterPro" id="IPR000412">
    <property type="entry name" value="ABC_2_transport"/>
</dbReference>
<dbReference type="InterPro" id="IPR013525">
    <property type="entry name" value="ABC2_TM"/>
</dbReference>
<feature type="transmembrane region" description="Helical" evidence="6">
    <location>
        <begin position="37"/>
        <end position="63"/>
    </location>
</feature>
<name>A0ABY4MNJ6_9ACTN</name>
<keyword evidence="3 6" id="KW-1133">Transmembrane helix</keyword>
<evidence type="ECO:0000256" key="7">
    <source>
        <dbReference type="SAM" id="MobiDB-lite"/>
    </source>
</evidence>
<keyword evidence="4 6" id="KW-0472">Membrane</keyword>
<feature type="transmembrane region" description="Helical" evidence="6">
    <location>
        <begin position="200"/>
        <end position="225"/>
    </location>
</feature>
<evidence type="ECO:0000313" key="10">
    <source>
        <dbReference type="Proteomes" id="UP000830115"/>
    </source>
</evidence>